<feature type="transmembrane region" description="Helical" evidence="6">
    <location>
        <begin position="7"/>
        <end position="29"/>
    </location>
</feature>
<organism evidence="7 8">
    <name type="scientific">Drechslerella dactyloides</name>
    <name type="common">Nematode-trapping fungus</name>
    <name type="synonym">Arthrobotrys dactyloides</name>
    <dbReference type="NCBI Taxonomy" id="74499"/>
    <lineage>
        <taxon>Eukaryota</taxon>
        <taxon>Fungi</taxon>
        <taxon>Dikarya</taxon>
        <taxon>Ascomycota</taxon>
        <taxon>Pezizomycotina</taxon>
        <taxon>Orbiliomycetes</taxon>
        <taxon>Orbiliales</taxon>
        <taxon>Orbiliaceae</taxon>
        <taxon>Drechslerella</taxon>
    </lineage>
</organism>
<evidence type="ECO:0000256" key="3">
    <source>
        <dbReference type="ARBA" id="ARBA00022989"/>
    </source>
</evidence>
<evidence type="ECO:0000313" key="8">
    <source>
        <dbReference type="Proteomes" id="UP001221413"/>
    </source>
</evidence>
<comment type="subcellular location">
    <subcellularLocation>
        <location evidence="1">Membrane</location>
        <topology evidence="1">Multi-pass membrane protein</topology>
    </subcellularLocation>
</comment>
<evidence type="ECO:0000256" key="4">
    <source>
        <dbReference type="ARBA" id="ARBA00023136"/>
    </source>
</evidence>
<keyword evidence="4 6" id="KW-0472">Membrane</keyword>
<sequence length="275" mass="30116">MGKHTFAIFHFSATAGLFISFVLLVLISLSGPTWHDFSLLTVGLKDGSAFEAIPFSRGRNSYATYGTFGYCIQHIELGEGYQERSCSDPTVGYPITEVQTAIDGTKFFENNKDIDSLTKVMVLHPVAAATSFLACVFSIRSGYLLSIGSMTLTLVSWLMITVAMAMEWYIFTIVQEHVNSREVGGGSKARFGAALWCLTAAFLLLTFGTVVMSATVWKKKSSWWRGRARGRQQTGQYPGSSDSSPSKPELNFKQRFQGPGTSVGVIAYALGWTVC</sequence>
<evidence type="ECO:0000256" key="1">
    <source>
        <dbReference type="ARBA" id="ARBA00004141"/>
    </source>
</evidence>
<dbReference type="GO" id="GO:0035838">
    <property type="term" value="C:growing cell tip"/>
    <property type="evidence" value="ECO:0007669"/>
    <property type="project" value="TreeGrafter"/>
</dbReference>
<dbReference type="EMBL" id="JAQGDS010000002">
    <property type="protein sequence ID" value="KAJ6263721.1"/>
    <property type="molecule type" value="Genomic_DNA"/>
</dbReference>
<name>A0AAD6J448_DREDA</name>
<evidence type="ECO:0000256" key="5">
    <source>
        <dbReference type="SAM" id="MobiDB-lite"/>
    </source>
</evidence>
<feature type="region of interest" description="Disordered" evidence="5">
    <location>
        <begin position="227"/>
        <end position="255"/>
    </location>
</feature>
<evidence type="ECO:0008006" key="9">
    <source>
        <dbReference type="Google" id="ProtNLM"/>
    </source>
</evidence>
<proteinExistence type="predicted"/>
<feature type="transmembrane region" description="Helical" evidence="6">
    <location>
        <begin position="120"/>
        <end position="139"/>
    </location>
</feature>
<evidence type="ECO:0000256" key="6">
    <source>
        <dbReference type="SAM" id="Phobius"/>
    </source>
</evidence>
<protein>
    <recommendedName>
        <fullName evidence="9">Actin cortical patch SUR7/pH-response regulator PalI</fullName>
    </recommendedName>
</protein>
<feature type="compositionally biased region" description="Polar residues" evidence="5">
    <location>
        <begin position="237"/>
        <end position="246"/>
    </location>
</feature>
<dbReference type="InterPro" id="IPR009571">
    <property type="entry name" value="SUR7/Rim9-like_fungi"/>
</dbReference>
<gene>
    <name evidence="7" type="ORF">Dda_2291</name>
</gene>
<dbReference type="GO" id="GO:0005886">
    <property type="term" value="C:plasma membrane"/>
    <property type="evidence" value="ECO:0007669"/>
    <property type="project" value="InterPro"/>
</dbReference>
<dbReference type="Gene3D" id="1.20.140.150">
    <property type="match status" value="1"/>
</dbReference>
<keyword evidence="3 6" id="KW-1133">Transmembrane helix</keyword>
<dbReference type="PANTHER" id="PTHR28013">
    <property type="entry name" value="PROTEIN DCV1-RELATED"/>
    <property type="match status" value="1"/>
</dbReference>
<dbReference type="AlphaFoldDB" id="A0AAD6J448"/>
<dbReference type="Proteomes" id="UP001221413">
    <property type="component" value="Unassembled WGS sequence"/>
</dbReference>
<reference evidence="7" key="1">
    <citation type="submission" date="2023-01" db="EMBL/GenBank/DDBJ databases">
        <title>The chitinases involved in constricting ring structure development in the nematode-trapping fungus Drechslerella dactyloides.</title>
        <authorList>
            <person name="Wang R."/>
            <person name="Zhang L."/>
            <person name="Tang P."/>
            <person name="Li S."/>
            <person name="Liang L."/>
        </authorList>
    </citation>
    <scope>NUCLEOTIDE SEQUENCE</scope>
    <source>
        <strain evidence="7">YMF1.00031</strain>
    </source>
</reference>
<evidence type="ECO:0000313" key="7">
    <source>
        <dbReference type="EMBL" id="KAJ6263721.1"/>
    </source>
</evidence>
<feature type="transmembrane region" description="Helical" evidence="6">
    <location>
        <begin position="151"/>
        <end position="171"/>
    </location>
</feature>
<feature type="transmembrane region" description="Helical" evidence="6">
    <location>
        <begin position="191"/>
        <end position="217"/>
    </location>
</feature>
<dbReference type="GO" id="GO:0032153">
    <property type="term" value="C:cell division site"/>
    <property type="evidence" value="ECO:0007669"/>
    <property type="project" value="TreeGrafter"/>
</dbReference>
<comment type="caution">
    <text evidence="7">The sequence shown here is derived from an EMBL/GenBank/DDBJ whole genome shotgun (WGS) entry which is preliminary data.</text>
</comment>
<accession>A0AAD6J448</accession>
<dbReference type="InterPro" id="IPR051380">
    <property type="entry name" value="pH-response_reg_palI/RIM9"/>
</dbReference>
<keyword evidence="8" id="KW-1185">Reference proteome</keyword>
<keyword evidence="2 6" id="KW-0812">Transmembrane</keyword>
<dbReference type="Pfam" id="PF06687">
    <property type="entry name" value="SUR7"/>
    <property type="match status" value="1"/>
</dbReference>
<evidence type="ECO:0000256" key="2">
    <source>
        <dbReference type="ARBA" id="ARBA00022692"/>
    </source>
</evidence>
<dbReference type="PANTHER" id="PTHR28013:SF3">
    <property type="entry name" value="PROTEIN DCV1-RELATED"/>
    <property type="match status" value="1"/>
</dbReference>